<organism evidence="2 3">
    <name type="scientific">Tetrahymena thermophila (strain SB210)</name>
    <dbReference type="NCBI Taxonomy" id="312017"/>
    <lineage>
        <taxon>Eukaryota</taxon>
        <taxon>Sar</taxon>
        <taxon>Alveolata</taxon>
        <taxon>Ciliophora</taxon>
        <taxon>Intramacronucleata</taxon>
        <taxon>Oligohymenophorea</taxon>
        <taxon>Hymenostomatida</taxon>
        <taxon>Tetrahymenina</taxon>
        <taxon>Tetrahymenidae</taxon>
        <taxon>Tetrahymena</taxon>
    </lineage>
</organism>
<keyword evidence="1" id="KW-1133">Transmembrane helix</keyword>
<dbReference type="KEGG" id="tet:TTHERM_001516340"/>
<dbReference type="InParanoid" id="W7X037"/>
<dbReference type="AlphaFoldDB" id="W7X037"/>
<dbReference type="GeneID" id="24442414"/>
<keyword evidence="1" id="KW-0472">Membrane</keyword>
<keyword evidence="3" id="KW-1185">Reference proteome</keyword>
<feature type="non-terminal residue" evidence="2">
    <location>
        <position position="1"/>
    </location>
</feature>
<accession>W7X037</accession>
<dbReference type="EMBL" id="GG662265">
    <property type="protein sequence ID" value="EWS71227.1"/>
    <property type="molecule type" value="Genomic_DNA"/>
</dbReference>
<protein>
    <submittedName>
        <fullName evidence="2">Transmembrane protein, putative</fullName>
    </submittedName>
</protein>
<gene>
    <name evidence="2" type="ORF">TTHERM_001516340</name>
</gene>
<feature type="transmembrane region" description="Helical" evidence="1">
    <location>
        <begin position="114"/>
        <end position="130"/>
    </location>
</feature>
<reference evidence="3" key="1">
    <citation type="journal article" date="2006" name="PLoS Biol.">
        <title>Macronuclear genome sequence of the ciliate Tetrahymena thermophila, a model eukaryote.</title>
        <authorList>
            <person name="Eisen J.A."/>
            <person name="Coyne R.S."/>
            <person name="Wu M."/>
            <person name="Wu D."/>
            <person name="Thiagarajan M."/>
            <person name="Wortman J.R."/>
            <person name="Badger J.H."/>
            <person name="Ren Q."/>
            <person name="Amedeo P."/>
            <person name="Jones K.M."/>
            <person name="Tallon L.J."/>
            <person name="Delcher A.L."/>
            <person name="Salzberg S.L."/>
            <person name="Silva J.C."/>
            <person name="Haas B.J."/>
            <person name="Majoros W.H."/>
            <person name="Farzad M."/>
            <person name="Carlton J.M."/>
            <person name="Smith R.K. Jr."/>
            <person name="Garg J."/>
            <person name="Pearlman R.E."/>
            <person name="Karrer K.M."/>
            <person name="Sun L."/>
            <person name="Manning G."/>
            <person name="Elde N.C."/>
            <person name="Turkewitz A.P."/>
            <person name="Asai D.J."/>
            <person name="Wilkes D.E."/>
            <person name="Wang Y."/>
            <person name="Cai H."/>
            <person name="Collins K."/>
            <person name="Stewart B.A."/>
            <person name="Lee S.R."/>
            <person name="Wilamowska K."/>
            <person name="Weinberg Z."/>
            <person name="Ruzzo W.L."/>
            <person name="Wloga D."/>
            <person name="Gaertig J."/>
            <person name="Frankel J."/>
            <person name="Tsao C.-C."/>
            <person name="Gorovsky M.A."/>
            <person name="Keeling P.J."/>
            <person name="Waller R.F."/>
            <person name="Patron N.J."/>
            <person name="Cherry J.M."/>
            <person name="Stover N.A."/>
            <person name="Krieger C.J."/>
            <person name="del Toro C."/>
            <person name="Ryder H.F."/>
            <person name="Williamson S.C."/>
            <person name="Barbeau R.A."/>
            <person name="Hamilton E.P."/>
            <person name="Orias E."/>
        </authorList>
    </citation>
    <scope>NUCLEOTIDE SEQUENCE [LARGE SCALE GENOMIC DNA]</scope>
    <source>
        <strain evidence="3">SB210</strain>
    </source>
</reference>
<evidence type="ECO:0000256" key="1">
    <source>
        <dbReference type="SAM" id="Phobius"/>
    </source>
</evidence>
<dbReference type="Proteomes" id="UP000009168">
    <property type="component" value="Unassembled WGS sequence"/>
</dbReference>
<name>W7X037_TETTS</name>
<sequence>NNRQKQQIFKKLQKDRFNFQNNQQAASNSNKTKQILIDEQIDTELIQIQQIASKVFYINQIDVLQQFGIYLLFAFKQKLGRFYNPRFKIHLQQRRTSRVTHNSLYEYKKNLQQVIIYYMILIYVCFYIFICCCKFNLQILFFFIILFKIIIQIYSYFTKSN</sequence>
<feature type="transmembrane region" description="Helical" evidence="1">
    <location>
        <begin position="136"/>
        <end position="157"/>
    </location>
</feature>
<keyword evidence="1 2" id="KW-0812">Transmembrane</keyword>
<dbReference type="RefSeq" id="XP_012656239.1">
    <property type="nucleotide sequence ID" value="XM_012800785.1"/>
</dbReference>
<evidence type="ECO:0000313" key="3">
    <source>
        <dbReference type="Proteomes" id="UP000009168"/>
    </source>
</evidence>
<evidence type="ECO:0000313" key="2">
    <source>
        <dbReference type="EMBL" id="EWS71227.1"/>
    </source>
</evidence>
<proteinExistence type="predicted"/>